<keyword evidence="7" id="KW-1185">Reference proteome</keyword>
<dbReference type="PANTHER" id="PTHR21567:SF87">
    <property type="entry name" value="CRESCERIN-LIKE PROTEIN CHE-12"/>
    <property type="match status" value="1"/>
</dbReference>
<dbReference type="InterPro" id="IPR034085">
    <property type="entry name" value="TOG"/>
</dbReference>
<dbReference type="AlphaFoldDB" id="A0A8C8CB81"/>
<proteinExistence type="predicted"/>
<organism evidence="6 7">
    <name type="scientific">Oncorhynchus tshawytscha</name>
    <name type="common">Chinook salmon</name>
    <name type="synonym">Salmo tshawytscha</name>
    <dbReference type="NCBI Taxonomy" id="74940"/>
    <lineage>
        <taxon>Eukaryota</taxon>
        <taxon>Metazoa</taxon>
        <taxon>Chordata</taxon>
        <taxon>Craniata</taxon>
        <taxon>Vertebrata</taxon>
        <taxon>Euteleostomi</taxon>
        <taxon>Actinopterygii</taxon>
        <taxon>Neopterygii</taxon>
        <taxon>Teleostei</taxon>
        <taxon>Protacanthopterygii</taxon>
        <taxon>Salmoniformes</taxon>
        <taxon>Salmonidae</taxon>
        <taxon>Salmoninae</taxon>
        <taxon>Oncorhynchus</taxon>
    </lineage>
</organism>
<feature type="domain" description="TOG" evidence="5">
    <location>
        <begin position="839"/>
        <end position="1083"/>
    </location>
</feature>
<dbReference type="GO" id="GO:0005881">
    <property type="term" value="C:cytoplasmic microtubule"/>
    <property type="evidence" value="ECO:0007669"/>
    <property type="project" value="TreeGrafter"/>
</dbReference>
<evidence type="ECO:0000256" key="2">
    <source>
        <dbReference type="ARBA" id="ARBA00022490"/>
    </source>
</evidence>
<dbReference type="GeneTree" id="ENSGT00940000167261"/>
<dbReference type="InterPro" id="IPR048491">
    <property type="entry name" value="XMAP215_CLASP_TOG"/>
</dbReference>
<dbReference type="SUPFAM" id="SSF48371">
    <property type="entry name" value="ARM repeat"/>
    <property type="match status" value="1"/>
</dbReference>
<dbReference type="Ensembl" id="ENSOTST00005010448.2">
    <property type="protein sequence ID" value="ENSOTSP00005009483.1"/>
    <property type="gene ID" value="ENSOTSG00005005125.2"/>
</dbReference>
<dbReference type="Proteomes" id="UP000694402">
    <property type="component" value="Unassembled WGS sequence"/>
</dbReference>
<evidence type="ECO:0000256" key="3">
    <source>
        <dbReference type="ARBA" id="ARBA00023212"/>
    </source>
</evidence>
<feature type="domain" description="TOG" evidence="5">
    <location>
        <begin position="1"/>
        <end position="217"/>
    </location>
</feature>
<comment type="subcellular location">
    <subcellularLocation>
        <location evidence="1">Cytoplasm</location>
        <location evidence="1">Cytoskeleton</location>
    </subcellularLocation>
</comment>
<feature type="compositionally biased region" description="Polar residues" evidence="4">
    <location>
        <begin position="403"/>
        <end position="412"/>
    </location>
</feature>
<dbReference type="SMART" id="SM01349">
    <property type="entry name" value="TOG"/>
    <property type="match status" value="3"/>
</dbReference>
<reference evidence="6" key="1">
    <citation type="submission" date="2025-08" db="UniProtKB">
        <authorList>
            <consortium name="Ensembl"/>
        </authorList>
    </citation>
    <scope>IDENTIFICATION</scope>
</reference>
<dbReference type="PANTHER" id="PTHR21567">
    <property type="entry name" value="CLASP"/>
    <property type="match status" value="1"/>
</dbReference>
<feature type="domain" description="TOG" evidence="5">
    <location>
        <begin position="564"/>
        <end position="796"/>
    </location>
</feature>
<keyword evidence="3" id="KW-0206">Cytoskeleton</keyword>
<sequence length="1083" mass="119630">MIFGLIPQELHEQLIDLKNYQNRTNGVEELKKLLFGLDLKPVPSDSIVEFIYFLHRLLDDTNFKVLYGTLQVINLLIQKLDYNIDKYFKQIVCVALKPLGDNRAVTRNEYMNVFRQLTRIVGPQKVLDLAIGHLRHKNSRVREDVINIITAAMLTHPKKDFNIPSLCFEVAPYLADSKKKVRHAALELFAVFDHCLDTGKKQPLMKAVDRVELNGDVEGLMAAVQARRARHILPRLSSDGMVEYALLIPKSGQRRSPQFGSGADLEWVLNGGRISSAKSIRTEPDSDRLYHGYGSLGSLIDDLPLQRRIVSAGKGKNQLPWERSSLPSTVNIQPCSTSNGKSSDQDLCVAVVHKARLLPGTPGVERTFSLPSAQGTFLLPSYPLATLPGGLPTPTLSRRHAESSLSMSNTWPNKRESSPDRLDPSSWKDVSSMGLVSTAYYWVDPGHHVIYICIHSTLSPCSQVTDELKCCCCYLQMLNSLRSLRCSAAKKKAKVSLSGSDHDPDSPDSAMKLELALDSPSQTSPTVTSPSIIIVLYLIMWLCPPDELSPGTPSQKSDLTEQPELQPFSKPELALTQSFKLLNSDDWEKKIEGLTFLRGLTLYHSDVLRNRLHDVCLALIQEVRNLRSGVSRVAVGAMGELYTALQKGMDQELEATAKALLQKAGESNAFIRQDVDAALDSMVQHCTPTRSLNALLTSGLSHLNSVVRKCAGHHMVKLMENIGAARLLSGGKDLTDRILPAIIKLSQDSSQEARYQGRRMLLFLSLHPDFDKMLEKYIPAKELAPIRDTVFILKTKGLGEMPQDTPSGRGRRSLPGSGTVRASSLNREPLKVVNRESGQYSGRPQAHSIADKTEYIKQLTALLGSKDFRERIKGIDQLVVDCEHSPNIVIGSIFPVFDAFKARLQESNSKVNLFALESLQKIITVMKDNLAQVVYILVPAIVDNHLNSKNNAIYSAAIGAIHALIQNLDKTLLLQPFCSKAQFLSGKAKVDLIEKVADLVTELYPRKPQVVEQKALPLLWHLLGTSSHSGTVHGRGGSVRGATSNLCQALYTHMGPGLAECAASQDANVHKGLNEFLRTLPSP</sequence>
<keyword evidence="2" id="KW-0963">Cytoplasm</keyword>
<evidence type="ECO:0000256" key="1">
    <source>
        <dbReference type="ARBA" id="ARBA00004245"/>
    </source>
</evidence>
<dbReference type="InterPro" id="IPR024395">
    <property type="entry name" value="CLASP_N_dom"/>
</dbReference>
<evidence type="ECO:0000256" key="4">
    <source>
        <dbReference type="SAM" id="MobiDB-lite"/>
    </source>
</evidence>
<evidence type="ECO:0000313" key="7">
    <source>
        <dbReference type="Proteomes" id="UP000694402"/>
    </source>
</evidence>
<gene>
    <name evidence="6" type="primary">TOGARAM1</name>
</gene>
<dbReference type="Pfam" id="PF21041">
    <property type="entry name" value="XMAP215_CLASP_TOG"/>
    <property type="match status" value="1"/>
</dbReference>
<feature type="region of interest" description="Disordered" evidence="4">
    <location>
        <begin position="798"/>
        <end position="822"/>
    </location>
</feature>
<dbReference type="GO" id="GO:0000226">
    <property type="term" value="P:microtubule cytoskeleton organization"/>
    <property type="evidence" value="ECO:0007669"/>
    <property type="project" value="TreeGrafter"/>
</dbReference>
<reference evidence="6" key="2">
    <citation type="submission" date="2025-09" db="UniProtKB">
        <authorList>
            <consortium name="Ensembl"/>
        </authorList>
    </citation>
    <scope>IDENTIFICATION</scope>
</reference>
<dbReference type="Gene3D" id="1.25.10.10">
    <property type="entry name" value="Leucine-rich Repeat Variant"/>
    <property type="match status" value="3"/>
</dbReference>
<dbReference type="Pfam" id="PF12348">
    <property type="entry name" value="CLASP_N"/>
    <property type="match status" value="1"/>
</dbReference>
<name>A0A8C8CB81_ONCTS</name>
<protein>
    <recommendedName>
        <fullName evidence="5">TOG domain-containing protein</fullName>
    </recommendedName>
</protein>
<evidence type="ECO:0000313" key="6">
    <source>
        <dbReference type="Ensembl" id="ENSOTSP00005009483.1"/>
    </source>
</evidence>
<accession>A0A8C8CB81</accession>
<dbReference type="GO" id="GO:0005929">
    <property type="term" value="C:cilium"/>
    <property type="evidence" value="ECO:0007669"/>
    <property type="project" value="TreeGrafter"/>
</dbReference>
<feature type="region of interest" description="Disordered" evidence="4">
    <location>
        <begin position="393"/>
        <end position="426"/>
    </location>
</feature>
<dbReference type="InterPro" id="IPR011989">
    <property type="entry name" value="ARM-like"/>
</dbReference>
<evidence type="ECO:0000259" key="5">
    <source>
        <dbReference type="SMART" id="SM01349"/>
    </source>
</evidence>
<feature type="compositionally biased region" description="Basic and acidic residues" evidence="4">
    <location>
        <begin position="413"/>
        <end position="423"/>
    </location>
</feature>
<dbReference type="InterPro" id="IPR016024">
    <property type="entry name" value="ARM-type_fold"/>
</dbReference>
<dbReference type="GO" id="GO:0008017">
    <property type="term" value="F:microtubule binding"/>
    <property type="evidence" value="ECO:0007669"/>
    <property type="project" value="TreeGrafter"/>
</dbReference>